<comment type="function">
    <text evidence="2">Decapping enzyme for NAD-capped RNAs: specifically hydrolyzes the nicotinamide adenine dinucleotide (NAD) cap from a subset of RNAs by removing the entire NAD moiety from the 5'-end of an NAD-capped RNA.</text>
</comment>
<protein>
    <recommendedName>
        <fullName evidence="2">Decapping nuclease</fullName>
        <ecNumber evidence="2">3.6.1.-</ecNumber>
    </recommendedName>
</protein>
<keyword evidence="2" id="KW-0694">RNA-binding</keyword>
<dbReference type="PANTHER" id="PTHR12395:SF9">
    <property type="entry name" value="DECAPPING AND EXORIBONUCLEASE PROTEIN"/>
    <property type="match status" value="1"/>
</dbReference>
<dbReference type="PANTHER" id="PTHR12395">
    <property type="entry name" value="DOM-3 RELATED"/>
    <property type="match status" value="1"/>
</dbReference>
<dbReference type="GO" id="GO:0034353">
    <property type="term" value="F:mRNA 5'-diphosphatase activity"/>
    <property type="evidence" value="ECO:0007669"/>
    <property type="project" value="TreeGrafter"/>
</dbReference>
<evidence type="ECO:0000313" key="4">
    <source>
        <dbReference type="Proteomes" id="UP000001819"/>
    </source>
</evidence>
<dbReference type="GeneID" id="6901208"/>
<evidence type="ECO:0000313" key="5">
    <source>
        <dbReference type="RefSeq" id="XP_002133909.1"/>
    </source>
</evidence>
<dbReference type="GO" id="GO:0110155">
    <property type="term" value="P:NAD-cap decapping"/>
    <property type="evidence" value="ECO:0007669"/>
    <property type="project" value="TreeGrafter"/>
</dbReference>
<dbReference type="GO" id="GO:0004518">
    <property type="term" value="F:nuclease activity"/>
    <property type="evidence" value="ECO:0007669"/>
    <property type="project" value="UniProtKB-KW"/>
</dbReference>
<reference evidence="5" key="1">
    <citation type="submission" date="2025-08" db="UniProtKB">
        <authorList>
            <consortium name="RefSeq"/>
        </authorList>
    </citation>
    <scope>IDENTIFICATION</scope>
    <source>
        <strain evidence="5">MV-25-SWS-2005</strain>
        <tissue evidence="5">Whole body</tissue>
    </source>
</reference>
<accession>B5DM20</accession>
<proteinExistence type="inferred from homology"/>
<accession>A0A6I8UZ87</accession>
<dbReference type="RefSeq" id="XP_002133909.1">
    <property type="nucleotide sequence ID" value="XM_002133873.3"/>
</dbReference>
<dbReference type="InterPro" id="IPR013961">
    <property type="entry name" value="RAI1"/>
</dbReference>
<dbReference type="Pfam" id="PF08652">
    <property type="entry name" value="RAI1"/>
    <property type="match status" value="1"/>
</dbReference>
<organism evidence="4 5">
    <name type="scientific">Drosophila pseudoobscura pseudoobscura</name>
    <name type="common">Fruit fly</name>
    <dbReference type="NCBI Taxonomy" id="46245"/>
    <lineage>
        <taxon>Eukaryota</taxon>
        <taxon>Metazoa</taxon>
        <taxon>Ecdysozoa</taxon>
        <taxon>Arthropoda</taxon>
        <taxon>Hexapoda</taxon>
        <taxon>Insecta</taxon>
        <taxon>Pterygota</taxon>
        <taxon>Neoptera</taxon>
        <taxon>Endopterygota</taxon>
        <taxon>Diptera</taxon>
        <taxon>Brachycera</taxon>
        <taxon>Muscomorpha</taxon>
        <taxon>Ephydroidea</taxon>
        <taxon>Drosophilidae</taxon>
        <taxon>Drosophila</taxon>
        <taxon>Sophophora</taxon>
    </lineage>
</organism>
<evidence type="ECO:0000256" key="1">
    <source>
        <dbReference type="ARBA" id="ARBA00006562"/>
    </source>
</evidence>
<sequence length="379" mass="43698">MAHARSNDVQRLHVDRRLHKLGRTYRHSFPKFSHPECIGFFSINSQQEFEDNSSGASYLWMPPKESFPLDLNAGYERVIRKIEKTGIDDLANLLKYIYNHQQLLTPTESKSLALRADFVACRGVLRLLMCMPYETRDDFCVRATRLNGTIYIAKIQTDQQREEKVSMTEHSAAMCSWGFKFEQYMSSPVPNTPPDTSLPVNEAVEFNAMFRCSLQGMRLLYGAEMDGIVSRNPVNFNDPEALKKLQFVEFKTGAFEAEARQQRSFNFWKSRAWWGQSFLVGIKTIMVGLRDGDGICHDIVQHDVAELARNKPWSPTAMLKFLEQFLKELKKLLEAINDPQTVVELEFLPHSDSVYYRVLTSPEDQIIPEWYRTLMKGGA</sequence>
<keyword evidence="2" id="KW-0378">Hydrolase</keyword>
<dbReference type="FunCoup" id="B5DM20">
    <property type="interactions" value="965"/>
</dbReference>
<dbReference type="AlphaFoldDB" id="B5DM20"/>
<keyword evidence="4" id="KW-1185">Reference proteome</keyword>
<dbReference type="SMR" id="B5DM20"/>
<keyword evidence="2" id="KW-0479">Metal-binding</keyword>
<evidence type="ECO:0000259" key="3">
    <source>
        <dbReference type="Pfam" id="PF08652"/>
    </source>
</evidence>
<comment type="similarity">
    <text evidence="1 2">Belongs to the DXO/Dom3Z family.</text>
</comment>
<keyword evidence="2" id="KW-0539">Nucleus</keyword>
<dbReference type="OMA" id="ACTPYEN"/>
<dbReference type="KEGG" id="dpo:6901208"/>
<dbReference type="Bgee" id="FBgn0248763">
    <property type="expression patterns" value="Expressed in female reproductive system and 2 other cell types or tissues"/>
</dbReference>
<feature type="domain" description="RAI1-like" evidence="3">
    <location>
        <begin position="34"/>
        <end position="372"/>
    </location>
</feature>
<dbReference type="EC" id="3.6.1.-" evidence="2"/>
<comment type="cofactor">
    <cofactor evidence="2">
        <name>a divalent metal cation</name>
        <dbReference type="ChEBI" id="CHEBI:60240"/>
    </cofactor>
</comment>
<name>B5DM20_DROPS</name>
<dbReference type="eggNOG" id="KOG1982">
    <property type="taxonomic scope" value="Eukaryota"/>
</dbReference>
<keyword evidence="2" id="KW-0540">Nuclease</keyword>
<dbReference type="InParanoid" id="B5DM20"/>
<dbReference type="ExpressionAtlas" id="B5DM20">
    <property type="expression patterns" value="baseline"/>
</dbReference>
<dbReference type="GO" id="GO:0005634">
    <property type="term" value="C:nucleus"/>
    <property type="evidence" value="ECO:0007669"/>
    <property type="project" value="UniProtKB-SubCell"/>
</dbReference>
<dbReference type="InterPro" id="IPR039039">
    <property type="entry name" value="RAI1-like_fam"/>
</dbReference>
<keyword evidence="2" id="KW-0547">Nucleotide-binding</keyword>
<dbReference type="GO" id="GO:0000956">
    <property type="term" value="P:nuclear-transcribed mRNA catabolic process"/>
    <property type="evidence" value="ECO:0007669"/>
    <property type="project" value="TreeGrafter"/>
</dbReference>
<dbReference type="GO" id="GO:0005829">
    <property type="term" value="C:cytosol"/>
    <property type="evidence" value="ECO:0007669"/>
    <property type="project" value="TreeGrafter"/>
</dbReference>
<comment type="subcellular location">
    <subcellularLocation>
        <location evidence="2">Nucleus</location>
    </subcellularLocation>
</comment>
<gene>
    <name evidence="5" type="primary">Rai1</name>
</gene>
<dbReference type="Proteomes" id="UP000001819">
    <property type="component" value="Chromosome X"/>
</dbReference>
<dbReference type="GO" id="GO:0046872">
    <property type="term" value="F:metal ion binding"/>
    <property type="evidence" value="ECO:0007669"/>
    <property type="project" value="UniProtKB-KW"/>
</dbReference>
<evidence type="ECO:0000256" key="2">
    <source>
        <dbReference type="RuleBase" id="RU367113"/>
    </source>
</evidence>
<dbReference type="GO" id="GO:0000166">
    <property type="term" value="F:nucleotide binding"/>
    <property type="evidence" value="ECO:0007669"/>
    <property type="project" value="UniProtKB-KW"/>
</dbReference>
<dbReference type="GO" id="GO:0003723">
    <property type="term" value="F:RNA binding"/>
    <property type="evidence" value="ECO:0007669"/>
    <property type="project" value="UniProtKB-KW"/>
</dbReference>
<dbReference type="HOGENOM" id="CLU_024877_1_1_1"/>
<dbReference type="STRING" id="46245.B5DM20"/>